<dbReference type="AlphaFoldDB" id="A0A8J3C8N0"/>
<sequence>MEDRRARLSRTPDAVLETPDAVADWIDDHTRRATRPADLDAAAAGKRAKDPRDFSDSYRVNLSEASHGHTVHSGVRLPAEQLDFCCEAVTLNECDCVDPKPSLRKIRGRG</sequence>
<dbReference type="EMBL" id="BMMK01000011">
    <property type="protein sequence ID" value="GGM55294.1"/>
    <property type="molecule type" value="Genomic_DNA"/>
</dbReference>
<gene>
    <name evidence="2" type="ORF">GCM10012275_28070</name>
</gene>
<protein>
    <submittedName>
        <fullName evidence="2">Uncharacterized protein</fullName>
    </submittedName>
</protein>
<accession>A0A8J3C8N0</accession>
<feature type="region of interest" description="Disordered" evidence="1">
    <location>
        <begin position="33"/>
        <end position="54"/>
    </location>
</feature>
<comment type="caution">
    <text evidence="2">The sequence shown here is derived from an EMBL/GenBank/DDBJ whole genome shotgun (WGS) entry which is preliminary data.</text>
</comment>
<evidence type="ECO:0000256" key="1">
    <source>
        <dbReference type="SAM" id="MobiDB-lite"/>
    </source>
</evidence>
<keyword evidence="3" id="KW-1185">Reference proteome</keyword>
<proteinExistence type="predicted"/>
<reference evidence="2" key="2">
    <citation type="submission" date="2020-09" db="EMBL/GenBank/DDBJ databases">
        <authorList>
            <person name="Sun Q."/>
            <person name="Zhou Y."/>
        </authorList>
    </citation>
    <scope>NUCLEOTIDE SEQUENCE</scope>
    <source>
        <strain evidence="2">CGMCC 4.5737</strain>
    </source>
</reference>
<name>A0A8J3C8N0_9PSEU</name>
<evidence type="ECO:0000313" key="2">
    <source>
        <dbReference type="EMBL" id="GGM55294.1"/>
    </source>
</evidence>
<organism evidence="2 3">
    <name type="scientific">Longimycelium tulufanense</name>
    <dbReference type="NCBI Taxonomy" id="907463"/>
    <lineage>
        <taxon>Bacteria</taxon>
        <taxon>Bacillati</taxon>
        <taxon>Actinomycetota</taxon>
        <taxon>Actinomycetes</taxon>
        <taxon>Pseudonocardiales</taxon>
        <taxon>Pseudonocardiaceae</taxon>
        <taxon>Longimycelium</taxon>
    </lineage>
</organism>
<evidence type="ECO:0000313" key="3">
    <source>
        <dbReference type="Proteomes" id="UP000637578"/>
    </source>
</evidence>
<dbReference type="Proteomes" id="UP000637578">
    <property type="component" value="Unassembled WGS sequence"/>
</dbReference>
<reference evidence="2" key="1">
    <citation type="journal article" date="2014" name="Int. J. Syst. Evol. Microbiol.">
        <title>Complete genome sequence of Corynebacterium casei LMG S-19264T (=DSM 44701T), isolated from a smear-ripened cheese.</title>
        <authorList>
            <consortium name="US DOE Joint Genome Institute (JGI-PGF)"/>
            <person name="Walter F."/>
            <person name="Albersmeier A."/>
            <person name="Kalinowski J."/>
            <person name="Ruckert C."/>
        </authorList>
    </citation>
    <scope>NUCLEOTIDE SEQUENCE</scope>
    <source>
        <strain evidence="2">CGMCC 4.5737</strain>
    </source>
</reference>